<dbReference type="InterPro" id="IPR016193">
    <property type="entry name" value="Cytidine_deaminase-like"/>
</dbReference>
<feature type="domain" description="CMP/dCMP-type deaminase" evidence="1">
    <location>
        <begin position="12"/>
        <end position="121"/>
    </location>
</feature>
<evidence type="ECO:0000313" key="3">
    <source>
        <dbReference type="Proteomes" id="UP000292120"/>
    </source>
</evidence>
<evidence type="ECO:0000313" key="2">
    <source>
        <dbReference type="EMBL" id="TBO34074.1"/>
    </source>
</evidence>
<dbReference type="OrthoDB" id="9802676at2"/>
<keyword evidence="3" id="KW-1185">Reference proteome</keyword>
<dbReference type="Gene3D" id="3.40.140.10">
    <property type="entry name" value="Cytidine Deaminase, domain 2"/>
    <property type="match status" value="1"/>
</dbReference>
<dbReference type="Proteomes" id="UP000292120">
    <property type="component" value="Unassembled WGS sequence"/>
</dbReference>
<dbReference type="SUPFAM" id="SSF53927">
    <property type="entry name" value="Cytidine deaminase-like"/>
    <property type="match status" value="1"/>
</dbReference>
<proteinExistence type="predicted"/>
<dbReference type="CDD" id="cd01285">
    <property type="entry name" value="nucleoside_deaminase"/>
    <property type="match status" value="1"/>
</dbReference>
<dbReference type="EMBL" id="SIXI01000001">
    <property type="protein sequence ID" value="TBO34074.1"/>
    <property type="molecule type" value="Genomic_DNA"/>
</dbReference>
<gene>
    <name evidence="2" type="ORF">EYS42_01095</name>
</gene>
<comment type="caution">
    <text evidence="2">The sequence shown here is derived from an EMBL/GenBank/DDBJ whole genome shotgun (WGS) entry which is preliminary data.</text>
</comment>
<dbReference type="InterPro" id="IPR002125">
    <property type="entry name" value="CMP_dCMP_dom"/>
</dbReference>
<dbReference type="PANTHER" id="PTHR11079">
    <property type="entry name" value="CYTOSINE DEAMINASE FAMILY MEMBER"/>
    <property type="match status" value="1"/>
</dbReference>
<dbReference type="Pfam" id="PF00383">
    <property type="entry name" value="dCMP_cyt_deam_1"/>
    <property type="match status" value="1"/>
</dbReference>
<dbReference type="PROSITE" id="PS51747">
    <property type="entry name" value="CYT_DCMP_DEAMINASES_2"/>
    <property type="match status" value="1"/>
</dbReference>
<reference evidence="2 3" key="1">
    <citation type="submission" date="2019-02" db="EMBL/GenBank/DDBJ databases">
        <title>Aquabacterium sp. strain KMB7.</title>
        <authorList>
            <person name="Chen W.-M."/>
        </authorList>
    </citation>
    <scope>NUCLEOTIDE SEQUENCE [LARGE SCALE GENOMIC DNA]</scope>
    <source>
        <strain evidence="2 3">KMB7</strain>
    </source>
</reference>
<dbReference type="AlphaFoldDB" id="A0A4Q9H5L4"/>
<evidence type="ECO:0000259" key="1">
    <source>
        <dbReference type="PROSITE" id="PS51747"/>
    </source>
</evidence>
<dbReference type="GO" id="GO:0047974">
    <property type="term" value="F:guanosine deaminase activity"/>
    <property type="evidence" value="ECO:0007669"/>
    <property type="project" value="TreeGrafter"/>
</dbReference>
<name>A0A4Q9H5L4_9BURK</name>
<protein>
    <submittedName>
        <fullName evidence="2">Nucleoside deaminase</fullName>
    </submittedName>
</protein>
<sequence length="175" mass="19354">MTLTQYPAPDERTVNIWLGWAHEVAERAQAQGHHPFGAVLVGPQGNVLMTQGNVDTVNHAEAVLARRAAERFSPQFLWHCTLVTTVEPCAMCAATQYWAHIGRVVYGMGEHRLLQLTGNHSENPTLALPCREVFARGQKTVEVVGPVAAMEDRIASLHMNFWQRTPAPTGHELKA</sequence>
<accession>A0A4Q9H5L4</accession>
<dbReference type="GO" id="GO:0006152">
    <property type="term" value="P:purine nucleoside catabolic process"/>
    <property type="evidence" value="ECO:0007669"/>
    <property type="project" value="TreeGrafter"/>
</dbReference>
<organism evidence="2 3">
    <name type="scientific">Aquabacterium lacunae</name>
    <dbReference type="NCBI Taxonomy" id="2528630"/>
    <lineage>
        <taxon>Bacteria</taxon>
        <taxon>Pseudomonadati</taxon>
        <taxon>Pseudomonadota</taxon>
        <taxon>Betaproteobacteria</taxon>
        <taxon>Burkholderiales</taxon>
        <taxon>Aquabacterium</taxon>
    </lineage>
</organism>
<dbReference type="PANTHER" id="PTHR11079:SF161">
    <property type="entry name" value="CMP_DCMP-TYPE DEAMINASE DOMAIN-CONTAINING PROTEIN"/>
    <property type="match status" value="1"/>
</dbReference>
<dbReference type="RefSeq" id="WP_130966023.1">
    <property type="nucleotide sequence ID" value="NZ_SIXI01000001.1"/>
</dbReference>